<feature type="chain" id="PRO_5043000994" evidence="1">
    <location>
        <begin position="28"/>
        <end position="149"/>
    </location>
</feature>
<dbReference type="EMBL" id="JAYMYS010000003">
    <property type="protein sequence ID" value="KAK7400928.1"/>
    <property type="molecule type" value="Genomic_DNA"/>
</dbReference>
<dbReference type="AlphaFoldDB" id="A0AAN9XNT3"/>
<sequence>MASRFYLPFFLGILFVALVLTPGPTMASMKWRDNYRCFQSKESCVEETCKQVCDEKQFEESFCEKEWRPEGRSDRGGRIVMEFQVGDKESFSSPTRLSKRLRQRLRNAKCTSSRTVEETKVKFRDADLHKQVSLRFFHSNSKTVCLFGW</sequence>
<feature type="signal peptide" evidence="1">
    <location>
        <begin position="1"/>
        <end position="27"/>
    </location>
</feature>
<proteinExistence type="predicted"/>
<keyword evidence="3" id="KW-1185">Reference proteome</keyword>
<protein>
    <submittedName>
        <fullName evidence="2">Uncharacterized protein</fullName>
    </submittedName>
</protein>
<evidence type="ECO:0000313" key="3">
    <source>
        <dbReference type="Proteomes" id="UP001386955"/>
    </source>
</evidence>
<dbReference type="Proteomes" id="UP001386955">
    <property type="component" value="Unassembled WGS sequence"/>
</dbReference>
<reference evidence="2 3" key="1">
    <citation type="submission" date="2024-01" db="EMBL/GenBank/DDBJ databases">
        <title>The genomes of 5 underutilized Papilionoideae crops provide insights into root nodulation and disease resistanc.</title>
        <authorList>
            <person name="Jiang F."/>
        </authorList>
    </citation>
    <scope>NUCLEOTIDE SEQUENCE [LARGE SCALE GENOMIC DNA]</scope>
    <source>
        <strain evidence="2">DUOXIRENSHENG_FW03</strain>
        <tissue evidence="2">Leaves</tissue>
    </source>
</reference>
<gene>
    <name evidence="2" type="ORF">VNO78_12237</name>
</gene>
<evidence type="ECO:0000256" key="1">
    <source>
        <dbReference type="SAM" id="SignalP"/>
    </source>
</evidence>
<name>A0AAN9XNT3_PSOTE</name>
<organism evidence="2 3">
    <name type="scientific">Psophocarpus tetragonolobus</name>
    <name type="common">Winged bean</name>
    <name type="synonym">Dolichos tetragonolobus</name>
    <dbReference type="NCBI Taxonomy" id="3891"/>
    <lineage>
        <taxon>Eukaryota</taxon>
        <taxon>Viridiplantae</taxon>
        <taxon>Streptophyta</taxon>
        <taxon>Embryophyta</taxon>
        <taxon>Tracheophyta</taxon>
        <taxon>Spermatophyta</taxon>
        <taxon>Magnoliopsida</taxon>
        <taxon>eudicotyledons</taxon>
        <taxon>Gunneridae</taxon>
        <taxon>Pentapetalae</taxon>
        <taxon>rosids</taxon>
        <taxon>fabids</taxon>
        <taxon>Fabales</taxon>
        <taxon>Fabaceae</taxon>
        <taxon>Papilionoideae</taxon>
        <taxon>50 kb inversion clade</taxon>
        <taxon>NPAAA clade</taxon>
        <taxon>indigoferoid/millettioid clade</taxon>
        <taxon>Phaseoleae</taxon>
        <taxon>Psophocarpus</taxon>
    </lineage>
</organism>
<keyword evidence="1" id="KW-0732">Signal</keyword>
<accession>A0AAN9XNT3</accession>
<comment type="caution">
    <text evidence="2">The sequence shown here is derived from an EMBL/GenBank/DDBJ whole genome shotgun (WGS) entry which is preliminary data.</text>
</comment>
<evidence type="ECO:0000313" key="2">
    <source>
        <dbReference type="EMBL" id="KAK7400928.1"/>
    </source>
</evidence>